<feature type="signal peptide" evidence="3">
    <location>
        <begin position="1"/>
        <end position="30"/>
    </location>
</feature>
<dbReference type="AlphaFoldDB" id="A0A3R7IR56"/>
<dbReference type="GO" id="GO:0030288">
    <property type="term" value="C:outer membrane-bounded periplasmic space"/>
    <property type="evidence" value="ECO:0007669"/>
    <property type="project" value="UniProtKB-ARBA"/>
</dbReference>
<dbReference type="CDD" id="cd08494">
    <property type="entry name" value="PBP2_NikA_DppA_OppA_like_6"/>
    <property type="match status" value="1"/>
</dbReference>
<feature type="domain" description="Solute-binding protein family 5" evidence="4">
    <location>
        <begin position="81"/>
        <end position="412"/>
    </location>
</feature>
<evidence type="ECO:0000256" key="2">
    <source>
        <dbReference type="ARBA" id="ARBA00022729"/>
    </source>
</evidence>
<dbReference type="InterPro" id="IPR039424">
    <property type="entry name" value="SBP_5"/>
</dbReference>
<name>A0A3R7IR56_9BURK</name>
<dbReference type="SUPFAM" id="SSF53850">
    <property type="entry name" value="Periplasmic binding protein-like II"/>
    <property type="match status" value="1"/>
</dbReference>
<proteinExistence type="inferred from homology"/>
<dbReference type="Gene3D" id="3.10.105.10">
    <property type="entry name" value="Dipeptide-binding Protein, Domain 3"/>
    <property type="match status" value="1"/>
</dbReference>
<reference evidence="5 6" key="1">
    <citation type="submission" date="2018-09" db="EMBL/GenBank/DDBJ databases">
        <title>Genome comparison of Alicycliphilus sp. BQ1, a polyurethanolytic bacterium, with its closest phylogenetic relatives Alicycliphilus denitrificans BC and K601, unable to attack polyurethane.</title>
        <authorList>
            <person name="Loza-Tavera H."/>
            <person name="Lozano L."/>
            <person name="Cevallos M."/>
            <person name="Maya-Lucas O."/>
            <person name="Garcia-Mena J."/>
            <person name="Hernandez J."/>
        </authorList>
    </citation>
    <scope>NUCLEOTIDE SEQUENCE [LARGE SCALE GENOMIC DNA]</scope>
    <source>
        <strain evidence="5 6">BQ1</strain>
    </source>
</reference>
<dbReference type="GO" id="GO:1904680">
    <property type="term" value="F:peptide transmembrane transporter activity"/>
    <property type="evidence" value="ECO:0007669"/>
    <property type="project" value="TreeGrafter"/>
</dbReference>
<dbReference type="Proteomes" id="UP000216225">
    <property type="component" value="Unassembled WGS sequence"/>
</dbReference>
<feature type="chain" id="PRO_5018792071" evidence="3">
    <location>
        <begin position="31"/>
        <end position="503"/>
    </location>
</feature>
<dbReference type="InterPro" id="IPR000914">
    <property type="entry name" value="SBP_5_dom"/>
</dbReference>
<dbReference type="PIRSF" id="PIRSF002741">
    <property type="entry name" value="MppA"/>
    <property type="match status" value="1"/>
</dbReference>
<dbReference type="InterPro" id="IPR030678">
    <property type="entry name" value="Peptide/Ni-bd"/>
</dbReference>
<organism evidence="5 6">
    <name type="scientific">Alicycliphilus denitrificans</name>
    <dbReference type="NCBI Taxonomy" id="179636"/>
    <lineage>
        <taxon>Bacteria</taxon>
        <taxon>Pseudomonadati</taxon>
        <taxon>Pseudomonadota</taxon>
        <taxon>Betaproteobacteria</taxon>
        <taxon>Burkholderiales</taxon>
        <taxon>Comamonadaceae</taxon>
        <taxon>Alicycliphilus</taxon>
    </lineage>
</organism>
<evidence type="ECO:0000256" key="3">
    <source>
        <dbReference type="SAM" id="SignalP"/>
    </source>
</evidence>
<dbReference type="Gene3D" id="3.40.190.10">
    <property type="entry name" value="Periplasmic binding protein-like II"/>
    <property type="match status" value="1"/>
</dbReference>
<protein>
    <submittedName>
        <fullName evidence="5">ABC transporter substrate-binding protein</fullName>
    </submittedName>
</protein>
<accession>A0A3R7IR56</accession>
<dbReference type="Pfam" id="PF00496">
    <property type="entry name" value="SBP_bac_5"/>
    <property type="match status" value="1"/>
</dbReference>
<comment type="caution">
    <text evidence="5">The sequence shown here is derived from an EMBL/GenBank/DDBJ whole genome shotgun (WGS) entry which is preliminary data.</text>
</comment>
<dbReference type="PANTHER" id="PTHR30290">
    <property type="entry name" value="PERIPLASMIC BINDING COMPONENT OF ABC TRANSPORTER"/>
    <property type="match status" value="1"/>
</dbReference>
<dbReference type="GO" id="GO:0043190">
    <property type="term" value="C:ATP-binding cassette (ABC) transporter complex"/>
    <property type="evidence" value="ECO:0007669"/>
    <property type="project" value="InterPro"/>
</dbReference>
<evidence type="ECO:0000259" key="4">
    <source>
        <dbReference type="Pfam" id="PF00496"/>
    </source>
</evidence>
<sequence>MFPPVLTRRACLARSLSLCAAPAIAGAARAQERAARRTVVINLSLEPDSLDPTMAPSAAVGEVVHYNVLEGLTRIEEDGTVAPMLAESWSVDATALHYSFRLHQGVRFHDGRPLDAAAVRFSFERAVAPGSTNKARKALFDNIAAIATPDAHTVALTLHHPDPHLLFRLGEGTAVILHPATAAQAVDRPVGTGPYRVTHWERGHSLTLAKTDSYRHASRVRIEQAIYRFVHDPLEQDAAMHADEIDLLFNIATQTVRRFQAHNRYQVLTGASTGKGMLALNQRRAPLNDVRVRRAITHAINREAFIRTVLGGRGVVIGSHFSPADPGYLHLASLYPYDPERARALLEAAGIRTPLRLTLALPPAPYAHEGGPVIAQDLARVGIVADIQRLSWQQWLNGPFKGRFDMTLINHVEPLDYQIYTDPDYYFGYDSPAFRALVQRHANASHPRERQQLFAQLQRHLAQDAVNAWIFAPQIGNVVRKGLRGVWMNYPIFAHDIAALSWE</sequence>
<dbReference type="PANTHER" id="PTHR30290:SF38">
    <property type="entry name" value="D,D-DIPEPTIDE-BINDING PERIPLASMIC PROTEIN DDPA-RELATED"/>
    <property type="match status" value="1"/>
</dbReference>
<dbReference type="RefSeq" id="WP_094439141.1">
    <property type="nucleotide sequence ID" value="NZ_NKDB02000007.1"/>
</dbReference>
<evidence type="ECO:0000313" key="6">
    <source>
        <dbReference type="Proteomes" id="UP000216225"/>
    </source>
</evidence>
<comment type="similarity">
    <text evidence="1">Belongs to the bacterial solute-binding protein 5 family.</text>
</comment>
<gene>
    <name evidence="5" type="ORF">CE154_021655</name>
</gene>
<dbReference type="GO" id="GO:0015833">
    <property type="term" value="P:peptide transport"/>
    <property type="evidence" value="ECO:0007669"/>
    <property type="project" value="TreeGrafter"/>
</dbReference>
<evidence type="ECO:0000256" key="1">
    <source>
        <dbReference type="ARBA" id="ARBA00005695"/>
    </source>
</evidence>
<dbReference type="EMBL" id="NKDB02000007">
    <property type="protein sequence ID" value="RKJ94009.1"/>
    <property type="molecule type" value="Genomic_DNA"/>
</dbReference>
<keyword evidence="2 3" id="KW-0732">Signal</keyword>
<evidence type="ECO:0000313" key="5">
    <source>
        <dbReference type="EMBL" id="RKJ94009.1"/>
    </source>
</evidence>